<keyword evidence="3" id="KW-0547">Nucleotide-binding</keyword>
<gene>
    <name evidence="7" type="primary">livF_11</name>
    <name evidence="7" type="ORF">PAA8504_03652</name>
</gene>
<evidence type="ECO:0000259" key="6">
    <source>
        <dbReference type="PROSITE" id="PS50893"/>
    </source>
</evidence>
<dbReference type="EMBL" id="ONZF01000011">
    <property type="protein sequence ID" value="SPJ25801.1"/>
    <property type="molecule type" value="Genomic_DNA"/>
</dbReference>
<dbReference type="GO" id="GO:0015807">
    <property type="term" value="P:L-amino acid transport"/>
    <property type="evidence" value="ECO:0007669"/>
    <property type="project" value="TreeGrafter"/>
</dbReference>
<reference evidence="8" key="1">
    <citation type="submission" date="2018-03" db="EMBL/GenBank/DDBJ databases">
        <authorList>
            <person name="Rodrigo-Torres L."/>
            <person name="Arahal R. D."/>
            <person name="Lucena T."/>
        </authorList>
    </citation>
    <scope>NUCLEOTIDE SEQUENCE [LARGE SCALE GENOMIC DNA]</scope>
    <source>
        <strain evidence="8">CECT 8504</strain>
    </source>
</reference>
<dbReference type="SUPFAM" id="SSF52540">
    <property type="entry name" value="P-loop containing nucleoside triphosphate hydrolases"/>
    <property type="match status" value="1"/>
</dbReference>
<dbReference type="Pfam" id="PF00005">
    <property type="entry name" value="ABC_tran"/>
    <property type="match status" value="1"/>
</dbReference>
<dbReference type="PANTHER" id="PTHR43820">
    <property type="entry name" value="HIGH-AFFINITY BRANCHED-CHAIN AMINO ACID TRANSPORT ATP-BINDING PROTEIN LIVF"/>
    <property type="match status" value="1"/>
</dbReference>
<dbReference type="RefSeq" id="WP_108895525.1">
    <property type="nucleotide sequence ID" value="NZ_ONZF01000011.1"/>
</dbReference>
<dbReference type="InterPro" id="IPR052156">
    <property type="entry name" value="BCAA_Transport_ATP-bd_LivF"/>
</dbReference>
<keyword evidence="4 7" id="KW-0067">ATP-binding</keyword>
<sequence>MLETRKLESSIAGTQILRGADLVLAPGRTVGLIGRNGAGKTTFMRSVMGLLRPDGGEILIDGTDMTREPAHTRAAMGVGYMPEDRRLIPEFTVEQNILLPLNALGEDIDRSRLDWIYELMPEIGRFADRRALALSGGQQKLVALGRALIVGRKLLLLDEPFEGVAPALAQRLIEVIGVLRGEGLSVLLSESDHVHSADLVDGLYVIERGEIEKKAAETA</sequence>
<keyword evidence="8" id="KW-1185">Reference proteome</keyword>
<evidence type="ECO:0000256" key="2">
    <source>
        <dbReference type="ARBA" id="ARBA00022448"/>
    </source>
</evidence>
<keyword evidence="2" id="KW-0813">Transport</keyword>
<dbReference type="Proteomes" id="UP000244912">
    <property type="component" value="Unassembled WGS sequence"/>
</dbReference>
<evidence type="ECO:0000256" key="4">
    <source>
        <dbReference type="ARBA" id="ARBA00022840"/>
    </source>
</evidence>
<accession>A0A2R8C051</accession>
<feature type="domain" description="ABC transporter" evidence="6">
    <location>
        <begin position="2"/>
        <end position="218"/>
    </location>
</feature>
<dbReference type="OrthoDB" id="7846240at2"/>
<dbReference type="GO" id="GO:0015658">
    <property type="term" value="F:branched-chain amino acid transmembrane transporter activity"/>
    <property type="evidence" value="ECO:0007669"/>
    <property type="project" value="TreeGrafter"/>
</dbReference>
<dbReference type="InterPro" id="IPR003439">
    <property type="entry name" value="ABC_transporter-like_ATP-bd"/>
</dbReference>
<organism evidence="7 8">
    <name type="scientific">Palleronia abyssalis</name>
    <dbReference type="NCBI Taxonomy" id="1501240"/>
    <lineage>
        <taxon>Bacteria</taxon>
        <taxon>Pseudomonadati</taxon>
        <taxon>Pseudomonadota</taxon>
        <taxon>Alphaproteobacteria</taxon>
        <taxon>Rhodobacterales</taxon>
        <taxon>Roseobacteraceae</taxon>
        <taxon>Palleronia</taxon>
    </lineage>
</organism>
<dbReference type="InterPro" id="IPR003593">
    <property type="entry name" value="AAA+_ATPase"/>
</dbReference>
<name>A0A2R8C051_9RHOB</name>
<evidence type="ECO:0000256" key="3">
    <source>
        <dbReference type="ARBA" id="ARBA00022741"/>
    </source>
</evidence>
<dbReference type="InterPro" id="IPR027417">
    <property type="entry name" value="P-loop_NTPase"/>
</dbReference>
<evidence type="ECO:0000313" key="7">
    <source>
        <dbReference type="EMBL" id="SPJ25801.1"/>
    </source>
</evidence>
<comment type="similarity">
    <text evidence="1">Belongs to the ABC transporter superfamily.</text>
</comment>
<protein>
    <submittedName>
        <fullName evidence="7">High-affinity branched-chain amino acid transport ATP-binding protein LivF</fullName>
    </submittedName>
</protein>
<evidence type="ECO:0000256" key="5">
    <source>
        <dbReference type="ARBA" id="ARBA00022970"/>
    </source>
</evidence>
<dbReference type="SMART" id="SM00382">
    <property type="entry name" value="AAA"/>
    <property type="match status" value="1"/>
</dbReference>
<dbReference type="InterPro" id="IPR017871">
    <property type="entry name" value="ABC_transporter-like_CS"/>
</dbReference>
<proteinExistence type="inferred from homology"/>
<dbReference type="PROSITE" id="PS50893">
    <property type="entry name" value="ABC_TRANSPORTER_2"/>
    <property type="match status" value="1"/>
</dbReference>
<dbReference type="AlphaFoldDB" id="A0A2R8C051"/>
<dbReference type="GO" id="GO:0016887">
    <property type="term" value="F:ATP hydrolysis activity"/>
    <property type="evidence" value="ECO:0007669"/>
    <property type="project" value="InterPro"/>
</dbReference>
<dbReference type="PANTHER" id="PTHR43820:SF5">
    <property type="entry name" value="HIGH-AFFINITY BRANCHED-CHAIN AMINO ACID TRANSPORT ATP-BINDING PROTEIN"/>
    <property type="match status" value="1"/>
</dbReference>
<dbReference type="PROSITE" id="PS00211">
    <property type="entry name" value="ABC_TRANSPORTER_1"/>
    <property type="match status" value="1"/>
</dbReference>
<dbReference type="Gene3D" id="3.40.50.300">
    <property type="entry name" value="P-loop containing nucleotide triphosphate hydrolases"/>
    <property type="match status" value="1"/>
</dbReference>
<keyword evidence="5" id="KW-0029">Amino-acid transport</keyword>
<evidence type="ECO:0000313" key="8">
    <source>
        <dbReference type="Proteomes" id="UP000244912"/>
    </source>
</evidence>
<dbReference type="GO" id="GO:0005524">
    <property type="term" value="F:ATP binding"/>
    <property type="evidence" value="ECO:0007669"/>
    <property type="project" value="UniProtKB-KW"/>
</dbReference>
<evidence type="ECO:0000256" key="1">
    <source>
        <dbReference type="ARBA" id="ARBA00005417"/>
    </source>
</evidence>